<feature type="transmembrane region" description="Helical" evidence="4">
    <location>
        <begin position="190"/>
        <end position="212"/>
    </location>
</feature>
<dbReference type="Proteomes" id="UP001440612">
    <property type="component" value="Chromosome"/>
</dbReference>
<keyword evidence="6" id="KW-1185">Reference proteome</keyword>
<accession>A0ABZ2V4W8</accession>
<evidence type="ECO:0000256" key="2">
    <source>
        <dbReference type="ARBA" id="ARBA00007783"/>
    </source>
</evidence>
<keyword evidence="3" id="KW-0813">Transport</keyword>
<evidence type="ECO:0000256" key="1">
    <source>
        <dbReference type="ARBA" id="ARBA00004429"/>
    </source>
</evidence>
<name>A0ABZ2V4W8_9RHOB</name>
<organism evidence="5 6">
    <name type="scientific">Yoonia phaeophyticola</name>
    <dbReference type="NCBI Taxonomy" id="3137369"/>
    <lineage>
        <taxon>Bacteria</taxon>
        <taxon>Pseudomonadati</taxon>
        <taxon>Pseudomonadota</taxon>
        <taxon>Alphaproteobacteria</taxon>
        <taxon>Rhodobacterales</taxon>
        <taxon>Paracoccaceae</taxon>
        <taxon>Yoonia</taxon>
    </lineage>
</organism>
<dbReference type="PANTHER" id="PTHR30413">
    <property type="entry name" value="INNER MEMBRANE TRANSPORT PERMEASE"/>
    <property type="match status" value="1"/>
</dbReference>
<protein>
    <submittedName>
        <fullName evidence="5">ABC transporter permease</fullName>
    </submittedName>
</protein>
<sequence length="272" mass="30353">MFQPETSRRPSSVFTMAEVIYHTCVRKLRQEHRNAVVGLILSVMQVLVMVGAFLIMFMVLGMRSSPIRGDFLLYIMTGIFMYMTHIRALSAVAAAAGPASPMMLHAPMNTIVAVIASAIASLYQQFLALCIILTVYHIAFTPITIYNPKGAFAMMLLAWFTGIGVGLIFRAIVPWMPDLAPLIRRLYIRINVIASGKMFVVNLLPASMVALFDWNPLFHIIDQVRGFVFLHYSPFVTSITYPIYVGIGLLMIGLMGEFYTRGKVSKSWSAGR</sequence>
<evidence type="ECO:0000313" key="6">
    <source>
        <dbReference type="Proteomes" id="UP001440612"/>
    </source>
</evidence>
<reference evidence="6" key="1">
    <citation type="submission" date="2024-04" db="EMBL/GenBank/DDBJ databases">
        <title>Phylogenomic analyses of a clade within the roseobacter group suggest taxonomic reassignments of species of the genera Aestuariivita, Citreicella, Loktanella, Nautella, Pelagibaca, Ruegeria, Thalassobius, Thiobacimonas and Tropicibacter, and the proposal o.</title>
        <authorList>
            <person name="Jeon C.O."/>
        </authorList>
    </citation>
    <scope>NUCLEOTIDE SEQUENCE [LARGE SCALE GENOMIC DNA]</scope>
    <source>
        <strain evidence="6">BS5-3</strain>
    </source>
</reference>
<dbReference type="RefSeq" id="WP_341367695.1">
    <property type="nucleotide sequence ID" value="NZ_CP150951.2"/>
</dbReference>
<feature type="transmembrane region" description="Helical" evidence="4">
    <location>
        <begin position="35"/>
        <end position="59"/>
    </location>
</feature>
<feature type="transmembrane region" description="Helical" evidence="4">
    <location>
        <begin position="232"/>
        <end position="256"/>
    </location>
</feature>
<dbReference type="PANTHER" id="PTHR30413:SF8">
    <property type="entry name" value="TRANSPORT PERMEASE PROTEIN"/>
    <property type="match status" value="1"/>
</dbReference>
<gene>
    <name evidence="5" type="ORF">AABB29_02720</name>
</gene>
<feature type="transmembrane region" description="Helical" evidence="4">
    <location>
        <begin position="151"/>
        <end position="169"/>
    </location>
</feature>
<proteinExistence type="inferred from homology"/>
<keyword evidence="4" id="KW-1133">Transmembrane helix</keyword>
<keyword evidence="4" id="KW-0812">Transmembrane</keyword>
<comment type="similarity">
    <text evidence="2">Belongs to the ABC-2 integral membrane protein family.</text>
</comment>
<evidence type="ECO:0000256" key="4">
    <source>
        <dbReference type="SAM" id="Phobius"/>
    </source>
</evidence>
<comment type="subcellular location">
    <subcellularLocation>
        <location evidence="1">Cell inner membrane</location>
        <topology evidence="1">Multi-pass membrane protein</topology>
    </subcellularLocation>
</comment>
<feature type="transmembrane region" description="Helical" evidence="4">
    <location>
        <begin position="71"/>
        <end position="96"/>
    </location>
</feature>
<evidence type="ECO:0000256" key="3">
    <source>
        <dbReference type="ARBA" id="ARBA00022448"/>
    </source>
</evidence>
<keyword evidence="4" id="KW-0472">Membrane</keyword>
<dbReference type="EMBL" id="CP150951">
    <property type="protein sequence ID" value="WZC49585.1"/>
    <property type="molecule type" value="Genomic_DNA"/>
</dbReference>
<evidence type="ECO:0000313" key="5">
    <source>
        <dbReference type="EMBL" id="WZC49585.1"/>
    </source>
</evidence>